<reference evidence="1" key="1">
    <citation type="submission" date="2016-10" db="EMBL/GenBank/DDBJ databases">
        <authorList>
            <person name="de Groot N.N."/>
        </authorList>
    </citation>
    <scope>NUCLEOTIDE SEQUENCE</scope>
</reference>
<dbReference type="EC" id="2.5.1.16" evidence="1"/>
<accession>A0A1W1D3N6</accession>
<name>A0A1W1D3N6_9ZZZZ</name>
<dbReference type="EMBL" id="FPHP01000023">
    <property type="protein sequence ID" value="SFV75251.1"/>
    <property type="molecule type" value="Genomic_DNA"/>
</dbReference>
<dbReference type="AlphaFoldDB" id="A0A1W1D3N6"/>
<protein>
    <submittedName>
        <fullName evidence="1">Spermidine synthase</fullName>
        <ecNumber evidence="1">2.5.1.16</ecNumber>
    </submittedName>
</protein>
<dbReference type="Gene3D" id="3.40.50.150">
    <property type="entry name" value="Vaccinia Virus protein VP39"/>
    <property type="match status" value="2"/>
</dbReference>
<evidence type="ECO:0000313" key="1">
    <source>
        <dbReference type="EMBL" id="SFV75251.1"/>
    </source>
</evidence>
<proteinExistence type="predicted"/>
<gene>
    <name evidence="1" type="ORF">MNB_SM-3-730</name>
</gene>
<keyword evidence="1" id="KW-0808">Transferase</keyword>
<dbReference type="SUPFAM" id="SSF53335">
    <property type="entry name" value="S-adenosyl-L-methionine-dependent methyltransferases"/>
    <property type="match status" value="1"/>
</dbReference>
<dbReference type="GO" id="GO:0004766">
    <property type="term" value="F:spermidine synthase activity"/>
    <property type="evidence" value="ECO:0007669"/>
    <property type="project" value="UniProtKB-EC"/>
</dbReference>
<organism evidence="1">
    <name type="scientific">hydrothermal vent metagenome</name>
    <dbReference type="NCBI Taxonomy" id="652676"/>
    <lineage>
        <taxon>unclassified sequences</taxon>
        <taxon>metagenomes</taxon>
        <taxon>ecological metagenomes</taxon>
    </lineage>
</organism>
<dbReference type="Pfam" id="PF01564">
    <property type="entry name" value="Spermine_synth"/>
    <property type="match status" value="1"/>
</dbReference>
<sequence length="183" mass="20576">MNQSIYAEMMVHVPLCTNKDPHDILILSNEGANLLSEIEKHNDDIKATILDATLERLREGEDGAYDVIICEIQNADSAVIAHINRTLKADGLVVMQHPLLKDVKANKTLMQELGKYFKIIMPYNLGNGATALLASKEYHPTADIILQRSDLLDNLNVYNCDLHIASFAMPNYIRKEYLGIIRN</sequence>
<dbReference type="InterPro" id="IPR029063">
    <property type="entry name" value="SAM-dependent_MTases_sf"/>
</dbReference>